<gene>
    <name evidence="1" type="ORF">COV89_01015</name>
</gene>
<reference evidence="1 2" key="1">
    <citation type="submission" date="2017-09" db="EMBL/GenBank/DDBJ databases">
        <title>Depth-based differentiation of microbial function through sediment-hosted aquifers and enrichment of novel symbionts in the deep terrestrial subsurface.</title>
        <authorList>
            <person name="Probst A.J."/>
            <person name="Ladd B."/>
            <person name="Jarett J.K."/>
            <person name="Geller-Mcgrath D.E."/>
            <person name="Sieber C.M."/>
            <person name="Emerson J.B."/>
            <person name="Anantharaman K."/>
            <person name="Thomas B.C."/>
            <person name="Malmstrom R."/>
            <person name="Stieglmeier M."/>
            <person name="Klingl A."/>
            <person name="Woyke T."/>
            <person name="Ryan C.M."/>
            <person name="Banfield J.F."/>
        </authorList>
    </citation>
    <scope>NUCLEOTIDE SEQUENCE [LARGE SCALE GENOMIC DNA]</scope>
    <source>
        <strain evidence="1">CG11_big_fil_rev_8_21_14_0_20_40_12</strain>
    </source>
</reference>
<accession>A0A2H0KGG8</accession>
<comment type="caution">
    <text evidence="1">The sequence shown here is derived from an EMBL/GenBank/DDBJ whole genome shotgun (WGS) entry which is preliminary data.</text>
</comment>
<name>A0A2H0KGG8_9BACT</name>
<sequence length="170" mass="18893">MKKYAKVSGILFVLIGAVLVLRFVLGGNEDTWICQDGAWIKHGNPSQPQPVIPCEKDGQTIDELTPAGEYKKVSFEESQKIAQDFASGTSTYKFDGQNLKLDFSAALECPYCWEFTFSYESRQGGYGDRTGKILTQVITPHKLLVTVQEGKVIAAVVDGTYDELNNRFVK</sequence>
<dbReference type="EMBL" id="PCVI01000017">
    <property type="protein sequence ID" value="PIQ70335.1"/>
    <property type="molecule type" value="Genomic_DNA"/>
</dbReference>
<dbReference type="AlphaFoldDB" id="A0A2H0KGG8"/>
<protein>
    <submittedName>
        <fullName evidence="1">Uncharacterized protein</fullName>
    </submittedName>
</protein>
<dbReference type="Proteomes" id="UP000231371">
    <property type="component" value="Unassembled WGS sequence"/>
</dbReference>
<evidence type="ECO:0000313" key="2">
    <source>
        <dbReference type="Proteomes" id="UP000231371"/>
    </source>
</evidence>
<organism evidence="1 2">
    <name type="scientific">Candidatus Shapirobacteria bacterium CG11_big_fil_rev_8_21_14_0_20_40_12</name>
    <dbReference type="NCBI Taxonomy" id="1974889"/>
    <lineage>
        <taxon>Bacteria</taxon>
        <taxon>Candidatus Shapironibacteriota</taxon>
    </lineage>
</organism>
<evidence type="ECO:0000313" key="1">
    <source>
        <dbReference type="EMBL" id="PIQ70335.1"/>
    </source>
</evidence>
<proteinExistence type="predicted"/>